<proteinExistence type="predicted"/>
<feature type="compositionally biased region" description="Pro residues" evidence="9">
    <location>
        <begin position="910"/>
        <end position="920"/>
    </location>
</feature>
<dbReference type="Proteomes" id="UP000294933">
    <property type="component" value="Unassembled WGS sequence"/>
</dbReference>
<evidence type="ECO:0000256" key="5">
    <source>
        <dbReference type="ARBA" id="ARBA00023015"/>
    </source>
</evidence>
<evidence type="ECO:0000256" key="9">
    <source>
        <dbReference type="SAM" id="MobiDB-lite"/>
    </source>
</evidence>
<keyword evidence="2" id="KW-0479">Metal-binding</keyword>
<evidence type="ECO:0000313" key="12">
    <source>
        <dbReference type="Proteomes" id="UP000294933"/>
    </source>
</evidence>
<feature type="compositionally biased region" description="Polar residues" evidence="9">
    <location>
        <begin position="542"/>
        <end position="561"/>
    </location>
</feature>
<dbReference type="EMBL" id="ML170156">
    <property type="protein sequence ID" value="TDL29871.1"/>
    <property type="molecule type" value="Genomic_DNA"/>
</dbReference>
<feature type="compositionally biased region" description="Polar residues" evidence="9">
    <location>
        <begin position="136"/>
        <end position="172"/>
    </location>
</feature>
<dbReference type="PROSITE" id="PS50157">
    <property type="entry name" value="ZINC_FINGER_C2H2_2"/>
    <property type="match status" value="2"/>
</dbReference>
<keyword evidence="4" id="KW-0862">Zinc</keyword>
<evidence type="ECO:0000256" key="6">
    <source>
        <dbReference type="ARBA" id="ARBA00023163"/>
    </source>
</evidence>
<keyword evidence="5" id="KW-0805">Transcription regulation</keyword>
<feature type="domain" description="C2H2-type" evidence="10">
    <location>
        <begin position="47"/>
        <end position="76"/>
    </location>
</feature>
<evidence type="ECO:0000256" key="3">
    <source>
        <dbReference type="ARBA" id="ARBA00022771"/>
    </source>
</evidence>
<evidence type="ECO:0000256" key="1">
    <source>
        <dbReference type="ARBA" id="ARBA00004123"/>
    </source>
</evidence>
<feature type="region of interest" description="Disordered" evidence="9">
    <location>
        <begin position="219"/>
        <end position="298"/>
    </location>
</feature>
<dbReference type="Gene3D" id="3.30.160.60">
    <property type="entry name" value="Classic Zinc Finger"/>
    <property type="match status" value="1"/>
</dbReference>
<dbReference type="SUPFAM" id="SSF57667">
    <property type="entry name" value="beta-beta-alpha zinc fingers"/>
    <property type="match status" value="1"/>
</dbReference>
<sequence length="946" mass="102567">MLDRMPGQSTSMRIVCPYPRCEFQCYRQEDLPSHIREHRNGSWENRFYCQFRGCTVSFSSSHDLRNHVKTHDPKDPRSCHICSKKYQSLQSLVRHQQRAHGPLGQTNEQTTLSRQSTSEEAAILPTAIANPQALIQSSGPSNLAESSRPSMHSENSDSTPLGVSGAGSSTYKPDQESPCGSGDQSSVEVDKAEQCAPKPHLRMSLDEAMSQRAVTTKLQVSGIGPSAPAGANDKTRPSADAKQALGEALQRSSTGVLHTEPTLSSPVSIATPPVLDPVSISNSSAHGSRERDDATVCARPRSRTVNSAETGYNPFVREAGTNEKPASPVPNITRKISLKESASHPFPRPLLLSRTVAPESTTRPLANNNIPTSQSPNTAAGSAVDSSSQNCRLQHPIIQRHPPLSQNGRDMAAAAINMHTTFSPLFINNRSTNATPAIQHINSGATVGDPSHQISRPPVPARPTFDFVVQRQYPTFGYVEIDRMQAMRPLTFRPSLANRVAPVHTQEPNPGHRHMSDGSGQAIAQGMPPPPPFGRFDPGFSRSRSNSQPNGRPFTNSSSLGTRPHSRSMVSRVFGKSIPYARPSNLQSTPVLRHSHSRSLDGYLGGHPVSSETPTRSTDTTSQWTLQTPATPHGIYRGPFSGNGIARPWISASDARQQSMPGMSYPVDLNAVSSRLSTVPASKNPSQNVMHAVPFAGQRGVLRSERHAVHSNPFPPHSLNQSTLTFIPWVPQVPPGSPKEDMDYLTGVTHISRHTVDRGGSSSTHPDVRAAGKDIIKHMASQEICDLPNITRTLRSKPSDCSMADQSSNACEDAPTDIEVDMPIPPGGTRSARDRSPSPDGHPHGSPPPQSPTTVTSWTAGDLQDISEPITPRRSPSPNCDPPRMDRPEPSVWARPPTPPWFQPRKFTTPPSPSPEPPETTPSENLPGPSRSRYLLDISTLSPRRT</sequence>
<feature type="region of interest" description="Disordered" evidence="9">
    <location>
        <begin position="580"/>
        <end position="636"/>
    </location>
</feature>
<accession>A0A4R5XFG3</accession>
<feature type="region of interest" description="Disordered" evidence="9">
    <location>
        <begin position="361"/>
        <end position="389"/>
    </location>
</feature>
<evidence type="ECO:0000256" key="2">
    <source>
        <dbReference type="ARBA" id="ARBA00022723"/>
    </source>
</evidence>
<dbReference type="PANTHER" id="PTHR46179">
    <property type="entry name" value="ZINC FINGER PROTEIN"/>
    <property type="match status" value="1"/>
</dbReference>
<dbReference type="InterPro" id="IPR036236">
    <property type="entry name" value="Znf_C2H2_sf"/>
</dbReference>
<feature type="compositionally biased region" description="Polar residues" evidence="9">
    <location>
        <begin position="250"/>
        <end position="268"/>
    </location>
</feature>
<dbReference type="GO" id="GO:0006357">
    <property type="term" value="P:regulation of transcription by RNA polymerase II"/>
    <property type="evidence" value="ECO:0007669"/>
    <property type="project" value="TreeGrafter"/>
</dbReference>
<dbReference type="AlphaFoldDB" id="A0A4R5XFG3"/>
<keyword evidence="7" id="KW-0539">Nucleus</keyword>
<name>A0A4R5XFG3_9AGAM</name>
<comment type="subcellular location">
    <subcellularLocation>
        <location evidence="1">Nucleus</location>
    </subcellularLocation>
</comment>
<feature type="region of interest" description="Disordered" evidence="9">
    <location>
        <begin position="796"/>
        <end position="946"/>
    </location>
</feature>
<evidence type="ECO:0000313" key="11">
    <source>
        <dbReference type="EMBL" id="TDL29871.1"/>
    </source>
</evidence>
<evidence type="ECO:0000256" key="8">
    <source>
        <dbReference type="PROSITE-ProRule" id="PRU00042"/>
    </source>
</evidence>
<keyword evidence="12" id="KW-1185">Reference proteome</keyword>
<feature type="domain" description="C2H2-type" evidence="10">
    <location>
        <begin position="77"/>
        <end position="100"/>
    </location>
</feature>
<dbReference type="OrthoDB" id="3437960at2759"/>
<reference evidence="11 12" key="1">
    <citation type="submission" date="2018-06" db="EMBL/GenBank/DDBJ databases">
        <title>A transcriptomic atlas of mushroom development highlights an independent origin of complex multicellularity.</title>
        <authorList>
            <consortium name="DOE Joint Genome Institute"/>
            <person name="Krizsan K."/>
            <person name="Almasi E."/>
            <person name="Merenyi Z."/>
            <person name="Sahu N."/>
            <person name="Viragh M."/>
            <person name="Koszo T."/>
            <person name="Mondo S."/>
            <person name="Kiss B."/>
            <person name="Balint B."/>
            <person name="Kues U."/>
            <person name="Barry K."/>
            <person name="Hegedus J.C."/>
            <person name="Henrissat B."/>
            <person name="Johnson J."/>
            <person name="Lipzen A."/>
            <person name="Ohm R."/>
            <person name="Nagy I."/>
            <person name="Pangilinan J."/>
            <person name="Yan J."/>
            <person name="Xiong Y."/>
            <person name="Grigoriev I.V."/>
            <person name="Hibbett D.S."/>
            <person name="Nagy L.G."/>
        </authorList>
    </citation>
    <scope>NUCLEOTIDE SEQUENCE [LARGE SCALE GENOMIC DNA]</scope>
    <source>
        <strain evidence="11 12">SZMC22713</strain>
    </source>
</reference>
<evidence type="ECO:0000256" key="7">
    <source>
        <dbReference type="ARBA" id="ARBA00023242"/>
    </source>
</evidence>
<feature type="region of interest" description="Disordered" evidence="9">
    <location>
        <begin position="136"/>
        <end position="198"/>
    </location>
</feature>
<dbReference type="GO" id="GO:0008270">
    <property type="term" value="F:zinc ion binding"/>
    <property type="evidence" value="ECO:0007669"/>
    <property type="project" value="UniProtKB-KW"/>
</dbReference>
<protein>
    <recommendedName>
        <fullName evidence="10">C2H2-type domain-containing protein</fullName>
    </recommendedName>
</protein>
<feature type="compositionally biased region" description="Polar residues" evidence="9">
    <location>
        <begin position="610"/>
        <end position="630"/>
    </location>
</feature>
<evidence type="ECO:0000259" key="10">
    <source>
        <dbReference type="PROSITE" id="PS50157"/>
    </source>
</evidence>
<dbReference type="PROSITE" id="PS00028">
    <property type="entry name" value="ZINC_FINGER_C2H2_1"/>
    <property type="match status" value="2"/>
</dbReference>
<feature type="compositionally biased region" description="Polar residues" evidence="9">
    <location>
        <begin position="104"/>
        <end position="119"/>
    </location>
</feature>
<feature type="region of interest" description="Disordered" evidence="9">
    <location>
        <begin position="93"/>
        <end position="119"/>
    </location>
</feature>
<keyword evidence="6" id="KW-0804">Transcription</keyword>
<keyword evidence="3 8" id="KW-0863">Zinc-finger</keyword>
<dbReference type="InterPro" id="IPR013087">
    <property type="entry name" value="Znf_C2H2_type"/>
</dbReference>
<dbReference type="SMART" id="SM00355">
    <property type="entry name" value="ZnF_C2H2"/>
    <property type="match status" value="3"/>
</dbReference>
<feature type="compositionally biased region" description="Basic and acidic residues" evidence="9">
    <location>
        <begin position="831"/>
        <end position="843"/>
    </location>
</feature>
<dbReference type="GO" id="GO:0005634">
    <property type="term" value="C:nucleus"/>
    <property type="evidence" value="ECO:0007669"/>
    <property type="project" value="UniProtKB-SubCell"/>
</dbReference>
<dbReference type="VEuPathDB" id="FungiDB:BD410DRAFT_45032"/>
<gene>
    <name evidence="11" type="ORF">BD410DRAFT_45032</name>
</gene>
<organism evidence="11 12">
    <name type="scientific">Rickenella mellea</name>
    <dbReference type="NCBI Taxonomy" id="50990"/>
    <lineage>
        <taxon>Eukaryota</taxon>
        <taxon>Fungi</taxon>
        <taxon>Dikarya</taxon>
        <taxon>Basidiomycota</taxon>
        <taxon>Agaricomycotina</taxon>
        <taxon>Agaricomycetes</taxon>
        <taxon>Hymenochaetales</taxon>
        <taxon>Rickenellaceae</taxon>
        <taxon>Rickenella</taxon>
    </lineage>
</organism>
<dbReference type="STRING" id="50990.A0A4R5XFG3"/>
<dbReference type="InterPro" id="IPR051061">
    <property type="entry name" value="Zinc_finger_trans_reg"/>
</dbReference>
<feature type="region of interest" description="Disordered" evidence="9">
    <location>
        <begin position="502"/>
        <end position="568"/>
    </location>
</feature>
<dbReference type="PANTHER" id="PTHR46179:SF13">
    <property type="entry name" value="C2H2-TYPE DOMAIN-CONTAINING PROTEIN"/>
    <property type="match status" value="1"/>
</dbReference>
<evidence type="ECO:0000256" key="4">
    <source>
        <dbReference type="ARBA" id="ARBA00022833"/>
    </source>
</evidence>